<evidence type="ECO:0000313" key="3">
    <source>
        <dbReference type="Proteomes" id="UP001281614"/>
    </source>
</evidence>
<evidence type="ECO:0000313" key="2">
    <source>
        <dbReference type="EMBL" id="KAK2780324.1"/>
    </source>
</evidence>
<keyword evidence="3" id="KW-1185">Reference proteome</keyword>
<dbReference type="Proteomes" id="UP001281614">
    <property type="component" value="Unassembled WGS sequence"/>
</dbReference>
<dbReference type="EMBL" id="VYYT01000001">
    <property type="protein sequence ID" value="KAK2780324.1"/>
    <property type="molecule type" value="Genomic_DNA"/>
</dbReference>
<comment type="caution">
    <text evidence="2">The sequence shown here is derived from an EMBL/GenBank/DDBJ whole genome shotgun (WGS) entry which is preliminary data.</text>
</comment>
<evidence type="ECO:0000256" key="1">
    <source>
        <dbReference type="SAM" id="MobiDB-lite"/>
    </source>
</evidence>
<dbReference type="AlphaFoldDB" id="A0AAD9YZ24"/>
<feature type="region of interest" description="Disordered" evidence="1">
    <location>
        <begin position="48"/>
        <end position="78"/>
    </location>
</feature>
<feature type="compositionally biased region" description="Basic and acidic residues" evidence="1">
    <location>
        <begin position="48"/>
        <end position="60"/>
    </location>
</feature>
<name>A0AAD9YZ24_COLKA</name>
<protein>
    <submittedName>
        <fullName evidence="2">Uncharacterized protein</fullName>
    </submittedName>
</protein>
<accession>A0AAD9YZ24</accession>
<reference evidence="2" key="1">
    <citation type="submission" date="2023-02" db="EMBL/GenBank/DDBJ databases">
        <title>Colletotrichum kahawae CIFC_Que2 genome sequencing and assembly.</title>
        <authorList>
            <person name="Baroncelli R."/>
        </authorList>
    </citation>
    <scope>NUCLEOTIDE SEQUENCE</scope>
    <source>
        <strain evidence="2">CIFC_Que2</strain>
    </source>
</reference>
<proteinExistence type="predicted"/>
<organism evidence="2 3">
    <name type="scientific">Colletotrichum kahawae</name>
    <name type="common">Coffee berry disease fungus</name>
    <dbReference type="NCBI Taxonomy" id="34407"/>
    <lineage>
        <taxon>Eukaryota</taxon>
        <taxon>Fungi</taxon>
        <taxon>Dikarya</taxon>
        <taxon>Ascomycota</taxon>
        <taxon>Pezizomycotina</taxon>
        <taxon>Sordariomycetes</taxon>
        <taxon>Hypocreomycetidae</taxon>
        <taxon>Glomerellales</taxon>
        <taxon>Glomerellaceae</taxon>
        <taxon>Colletotrichum</taxon>
        <taxon>Colletotrichum gloeosporioides species complex</taxon>
    </lineage>
</organism>
<gene>
    <name evidence="2" type="ORF">CKAH01_00268</name>
</gene>
<feature type="compositionally biased region" description="Gly residues" evidence="1">
    <location>
        <begin position="65"/>
        <end position="77"/>
    </location>
</feature>
<sequence length="108" mass="10993">MHRAHRGLVYYVLSSYRSLESAVYLPVLAGPRAGAVQIVLPGARALKARREEEEKGRPEAVDTAPGGGPGHESGGGKADQVAVAAVGTVFGRVAGIGRGQGGGHPAAR</sequence>